<dbReference type="PROSITE" id="PS50056">
    <property type="entry name" value="TYR_PHOSPHATASE_2"/>
    <property type="match status" value="1"/>
</dbReference>
<dbReference type="InterPro" id="IPR016130">
    <property type="entry name" value="Tyr_Pase_AS"/>
</dbReference>
<dbReference type="GeneID" id="19738730"/>
<evidence type="ECO:0000256" key="1">
    <source>
        <dbReference type="ARBA" id="ARBA00022801"/>
    </source>
</evidence>
<dbReference type="InterPro" id="IPR029021">
    <property type="entry name" value="Prot-tyrosine_phosphatase-like"/>
</dbReference>
<dbReference type="InterPro" id="IPR020422">
    <property type="entry name" value="TYR_PHOSPHATASE_DUAL_dom"/>
</dbReference>
<dbReference type="Proteomes" id="UP000114278">
    <property type="component" value="Segment"/>
</dbReference>
<sequence length="169" mass="19554">MNNDGMRRRLLYEMEEPTKIINVSNSNAGLYLGNCFSGKNYKEHGFTRIVNVTENNFPYTTPHLWISLPDREESDLFSKLESSTDYIYQSLKSGHKVLIHCQAGISRSATITIAFVMRVLHKNLDDALEYVKAKRPIVNPNKGFIQQLKLFENFLNSNKKYFKITTKQI</sequence>
<evidence type="ECO:0000313" key="6">
    <source>
        <dbReference type="Proteomes" id="UP000114278"/>
    </source>
</evidence>
<dbReference type="PANTHER" id="PTHR10159:SF519">
    <property type="entry name" value="DUAL SPECIFICITY PROTEIN PHOSPHATASE MPK3"/>
    <property type="match status" value="1"/>
</dbReference>
<feature type="domain" description="Tyrosine-protein phosphatase" evidence="3">
    <location>
        <begin position="22"/>
        <end position="157"/>
    </location>
</feature>
<evidence type="ECO:0000259" key="4">
    <source>
        <dbReference type="PROSITE" id="PS50056"/>
    </source>
</evidence>
<dbReference type="RefSeq" id="YP_009046760.1">
    <property type="nucleotide sequence ID" value="NC_024451.1"/>
</dbReference>
<name>A0A068QKX9_9VIRU</name>
<dbReference type="EMBL" id="HF920637">
    <property type="protein sequence ID" value="CCV02518.1"/>
    <property type="molecule type" value="Genomic_DNA"/>
</dbReference>
<dbReference type="OrthoDB" id="12612at10239"/>
<reference evidence="5 6" key="1">
    <citation type="journal article" date="2014" name="J. Gen. Virol.">
        <title>Genome sequence of a crustacean iridovirus, IIV31, isolated from the pill bug, Armadillidium vulgare.</title>
        <authorList>
            <person name="Piegu B."/>
            <person name="Guizard S."/>
            <person name="Yeping T."/>
            <person name="Cruaud C."/>
            <person name="Asgari S."/>
            <person name="Bideshi D.K."/>
            <person name="Federici B.A."/>
            <person name="Bigot Y."/>
        </authorList>
    </citation>
    <scope>NUCLEOTIDE SEQUENCE [LARGE SCALE GENOMIC DNA]</scope>
</reference>
<keyword evidence="2" id="KW-0904">Protein phosphatase</keyword>
<evidence type="ECO:0000259" key="3">
    <source>
        <dbReference type="PROSITE" id="PS50054"/>
    </source>
</evidence>
<evidence type="ECO:0000256" key="2">
    <source>
        <dbReference type="ARBA" id="ARBA00022912"/>
    </source>
</evidence>
<gene>
    <name evidence="5" type="primary">146R</name>
    <name evidence="5" type="ORF">IIV31_146R</name>
</gene>
<keyword evidence="1" id="KW-0378">Hydrolase</keyword>
<accession>A0A068QKX9</accession>
<dbReference type="InterPro" id="IPR000340">
    <property type="entry name" value="Dual-sp_phosphatase_cat-dom"/>
</dbReference>
<dbReference type="SMART" id="SM00195">
    <property type="entry name" value="DSPc"/>
    <property type="match status" value="1"/>
</dbReference>
<dbReference type="PROSITE" id="PS50054">
    <property type="entry name" value="TYR_PHOSPHATASE_DUAL"/>
    <property type="match status" value="1"/>
</dbReference>
<dbReference type="KEGG" id="vg:19738730"/>
<protein>
    <submittedName>
        <fullName evidence="5">Dual specificity phosphatases</fullName>
    </submittedName>
</protein>
<dbReference type="PROSITE" id="PS00383">
    <property type="entry name" value="TYR_PHOSPHATASE_1"/>
    <property type="match status" value="1"/>
</dbReference>
<feature type="domain" description="Tyrosine specific protein phosphatases" evidence="4">
    <location>
        <begin position="74"/>
        <end position="136"/>
    </location>
</feature>
<keyword evidence="6" id="KW-1185">Reference proteome</keyword>
<dbReference type="CDD" id="cd14498">
    <property type="entry name" value="DSP"/>
    <property type="match status" value="1"/>
</dbReference>
<dbReference type="InterPro" id="IPR000387">
    <property type="entry name" value="Tyr_Pase_dom"/>
</dbReference>
<evidence type="ECO:0000313" key="5">
    <source>
        <dbReference type="EMBL" id="CCV02518.1"/>
    </source>
</evidence>
<dbReference type="Pfam" id="PF00782">
    <property type="entry name" value="DSPc"/>
    <property type="match status" value="1"/>
</dbReference>
<dbReference type="Gene3D" id="3.90.190.10">
    <property type="entry name" value="Protein tyrosine phosphatase superfamily"/>
    <property type="match status" value="1"/>
</dbReference>
<dbReference type="GO" id="GO:0004721">
    <property type="term" value="F:phosphoprotein phosphatase activity"/>
    <property type="evidence" value="ECO:0007669"/>
    <property type="project" value="UniProtKB-KW"/>
</dbReference>
<organism evidence="5 6">
    <name type="scientific">Armadillidium vulgare iridescent virus</name>
    <dbReference type="NCBI Taxonomy" id="72201"/>
    <lineage>
        <taxon>Viruses</taxon>
        <taxon>Varidnaviria</taxon>
        <taxon>Bamfordvirae</taxon>
        <taxon>Nucleocytoviricota</taxon>
        <taxon>Megaviricetes</taxon>
        <taxon>Pimascovirales</taxon>
        <taxon>Pimascovirales incertae sedis</taxon>
        <taxon>Iridoviridae</taxon>
        <taxon>Betairidovirinae</taxon>
        <taxon>Iridovirus</taxon>
        <taxon>Iridovirus armadillidium1</taxon>
        <taxon>Invertebrate iridescent virus 31</taxon>
    </lineage>
</organism>
<proteinExistence type="predicted"/>
<dbReference type="PANTHER" id="PTHR10159">
    <property type="entry name" value="DUAL SPECIFICITY PROTEIN PHOSPHATASE"/>
    <property type="match status" value="1"/>
</dbReference>
<dbReference type="SUPFAM" id="SSF52799">
    <property type="entry name" value="(Phosphotyrosine protein) phosphatases II"/>
    <property type="match status" value="1"/>
</dbReference>